<sequence>MDRVEMIRETVMTKGLKKQIGYSIIQIDQKVVLFSSNDKSHPESIAIYQFLYDLMQKISVAGYTTVSQSAMHELEEEEKQYALRYHSEKLAVAYGLLKTSQGTIRVVKNLNICEDCHMALKLISQVLNKEIIVRDKFRFHHFRDGACSCMDSWCLLMHGLLLETSSGSITSGMVLWVSDVLTLELNMVCCVSAFLSLRERYRGIDWILIGELGILWFDP</sequence>
<organism evidence="3 4">
    <name type="scientific">Lithospermum erythrorhizon</name>
    <name type="common">Purple gromwell</name>
    <name type="synonym">Lithospermum officinale var. erythrorhizon</name>
    <dbReference type="NCBI Taxonomy" id="34254"/>
    <lineage>
        <taxon>Eukaryota</taxon>
        <taxon>Viridiplantae</taxon>
        <taxon>Streptophyta</taxon>
        <taxon>Embryophyta</taxon>
        <taxon>Tracheophyta</taxon>
        <taxon>Spermatophyta</taxon>
        <taxon>Magnoliopsida</taxon>
        <taxon>eudicotyledons</taxon>
        <taxon>Gunneridae</taxon>
        <taxon>Pentapetalae</taxon>
        <taxon>asterids</taxon>
        <taxon>lamiids</taxon>
        <taxon>Boraginales</taxon>
        <taxon>Boraginaceae</taxon>
        <taxon>Boraginoideae</taxon>
        <taxon>Lithospermeae</taxon>
        <taxon>Lithospermum</taxon>
    </lineage>
</organism>
<evidence type="ECO:0000256" key="1">
    <source>
        <dbReference type="ARBA" id="ARBA00006643"/>
    </source>
</evidence>
<proteinExistence type="inferred from homology"/>
<dbReference type="Proteomes" id="UP001454036">
    <property type="component" value="Unassembled WGS sequence"/>
</dbReference>
<name>A0AAV3PF83_LITER</name>
<dbReference type="InterPro" id="IPR046849">
    <property type="entry name" value="E2_motif"/>
</dbReference>
<dbReference type="AlphaFoldDB" id="A0AAV3PF83"/>
<protein>
    <recommendedName>
        <fullName evidence="2">DYW domain-containing protein</fullName>
    </recommendedName>
</protein>
<dbReference type="Pfam" id="PF14432">
    <property type="entry name" value="DYW_deaminase"/>
    <property type="match status" value="1"/>
</dbReference>
<accession>A0AAV3PF83</accession>
<comment type="similarity">
    <text evidence="1">Belongs to the PPR family. PCMP-H subfamily.</text>
</comment>
<evidence type="ECO:0000313" key="3">
    <source>
        <dbReference type="EMBL" id="GAA0149926.1"/>
    </source>
</evidence>
<dbReference type="GO" id="GO:0008270">
    <property type="term" value="F:zinc ion binding"/>
    <property type="evidence" value="ECO:0007669"/>
    <property type="project" value="InterPro"/>
</dbReference>
<reference evidence="3 4" key="1">
    <citation type="submission" date="2024-01" db="EMBL/GenBank/DDBJ databases">
        <title>The complete chloroplast genome sequence of Lithospermum erythrorhizon: insights into the phylogenetic relationship among Boraginaceae species and the maternal lineages of purple gromwells.</title>
        <authorList>
            <person name="Okada T."/>
            <person name="Watanabe K."/>
        </authorList>
    </citation>
    <scope>NUCLEOTIDE SEQUENCE [LARGE SCALE GENOMIC DNA]</scope>
</reference>
<dbReference type="Pfam" id="PF20430">
    <property type="entry name" value="Eplus_motif"/>
    <property type="match status" value="1"/>
</dbReference>
<gene>
    <name evidence="3" type="ORF">LIER_08979</name>
</gene>
<keyword evidence="4" id="KW-1185">Reference proteome</keyword>
<evidence type="ECO:0000259" key="2">
    <source>
        <dbReference type="Pfam" id="PF14432"/>
    </source>
</evidence>
<dbReference type="EMBL" id="BAABME010001493">
    <property type="protein sequence ID" value="GAA0149926.1"/>
    <property type="molecule type" value="Genomic_DNA"/>
</dbReference>
<comment type="caution">
    <text evidence="3">The sequence shown here is derived from an EMBL/GenBank/DDBJ whole genome shotgun (WGS) entry which is preliminary data.</text>
</comment>
<feature type="domain" description="DYW" evidence="2">
    <location>
        <begin position="62"/>
        <end position="153"/>
    </location>
</feature>
<evidence type="ECO:0000313" key="4">
    <source>
        <dbReference type="Proteomes" id="UP001454036"/>
    </source>
</evidence>
<dbReference type="InterPro" id="IPR032867">
    <property type="entry name" value="DYW_dom"/>
</dbReference>